<name>A0A2U8E112_9BACT</name>
<dbReference type="PIRSF" id="PIRSF000190">
    <property type="entry name" value="Pyd_amn-ph_oxd"/>
    <property type="match status" value="1"/>
</dbReference>
<feature type="binding site" evidence="6">
    <location>
        <position position="67"/>
    </location>
    <ligand>
        <name>FMN</name>
        <dbReference type="ChEBI" id="CHEBI:58210"/>
    </ligand>
</feature>
<dbReference type="OrthoDB" id="9780392at2"/>
<dbReference type="Pfam" id="PF10590">
    <property type="entry name" value="PNP_phzG_C"/>
    <property type="match status" value="1"/>
</dbReference>
<feature type="binding site" evidence="6">
    <location>
        <position position="179"/>
    </location>
    <ligand>
        <name>FMN</name>
        <dbReference type="ChEBI" id="CHEBI:58210"/>
    </ligand>
</feature>
<evidence type="ECO:0000256" key="6">
    <source>
        <dbReference type="PIRSR" id="PIRSR000190-2"/>
    </source>
</evidence>
<feature type="binding site" evidence="6">
    <location>
        <begin position="60"/>
        <end position="61"/>
    </location>
    <ligand>
        <name>FMN</name>
        <dbReference type="ChEBI" id="CHEBI:58210"/>
    </ligand>
</feature>
<evidence type="ECO:0000259" key="8">
    <source>
        <dbReference type="Pfam" id="PF10590"/>
    </source>
</evidence>
<dbReference type="NCBIfam" id="NF004231">
    <property type="entry name" value="PRK05679.1"/>
    <property type="match status" value="1"/>
</dbReference>
<dbReference type="GO" id="GO:0004733">
    <property type="term" value="F:pyridoxamine phosphate oxidase activity"/>
    <property type="evidence" value="ECO:0007669"/>
    <property type="project" value="UniProtKB-UniRule"/>
</dbReference>
<dbReference type="GO" id="GO:0010181">
    <property type="term" value="F:FMN binding"/>
    <property type="evidence" value="ECO:0007669"/>
    <property type="project" value="UniProtKB-UniRule"/>
</dbReference>
<protein>
    <recommendedName>
        <fullName evidence="5">Pyridoxamine 5'-phosphate oxidase</fullName>
        <ecNumber evidence="5">1.4.3.5</ecNumber>
    </recommendedName>
</protein>
<accession>A0A2U8E112</accession>
<organism evidence="9 10">
    <name type="scientific">Ereboglobus luteus</name>
    <dbReference type="NCBI Taxonomy" id="1796921"/>
    <lineage>
        <taxon>Bacteria</taxon>
        <taxon>Pseudomonadati</taxon>
        <taxon>Verrucomicrobiota</taxon>
        <taxon>Opitutia</taxon>
        <taxon>Opitutales</taxon>
        <taxon>Opitutaceae</taxon>
        <taxon>Ereboglobus</taxon>
    </lineage>
</organism>
<dbReference type="InterPro" id="IPR019576">
    <property type="entry name" value="Pyridoxamine_oxidase_dimer_C"/>
</dbReference>
<feature type="binding site" evidence="6">
    <location>
        <position position="89"/>
    </location>
    <ligand>
        <name>FMN</name>
        <dbReference type="ChEBI" id="CHEBI:58210"/>
    </ligand>
</feature>
<feature type="domain" description="Pyridoxamine 5'-phosphate oxidase N-terminal" evidence="7">
    <location>
        <begin position="26"/>
        <end position="137"/>
    </location>
</feature>
<dbReference type="AlphaFoldDB" id="A0A2U8E112"/>
<feature type="binding site" evidence="6">
    <location>
        <position position="169"/>
    </location>
    <ligand>
        <name>FMN</name>
        <dbReference type="ChEBI" id="CHEBI:58210"/>
    </ligand>
</feature>
<comment type="similarity">
    <text evidence="1">Belongs to the pyridoxamine 5'-phosphate oxidase family.</text>
</comment>
<keyword evidence="2" id="KW-0285">Flavoprotein</keyword>
<proteinExistence type="inferred from homology"/>
<dbReference type="SUPFAM" id="SSF50475">
    <property type="entry name" value="FMN-binding split barrel"/>
    <property type="match status" value="1"/>
</dbReference>
<keyword evidence="4" id="KW-0560">Oxidoreductase</keyword>
<feature type="binding site" evidence="6">
    <location>
        <begin position="124"/>
        <end position="125"/>
    </location>
    <ligand>
        <name>FMN</name>
        <dbReference type="ChEBI" id="CHEBI:58210"/>
    </ligand>
</feature>
<comment type="cofactor">
    <cofactor evidence="6">
        <name>FMN</name>
        <dbReference type="ChEBI" id="CHEBI:58210"/>
    </cofactor>
    <text evidence="6">Binds 1 FMN per subunit.</text>
</comment>
<sequence>MPDTDNNDPIALFKKWQDDAAQTKTCDPTAMAVATTDAQGRPSVRMVLLKALDERGFVFYTNLDSPKVADLRAHPRAALCFHWHAIDRQVRVEGPVEPVTDAEADAYFATRARLSQIGAWASKQSRPMDGYWELEKAVAATLLRFPIGSVPRPANWSGFRVKPLRIEFWWQKPFRHHQRFAYERPSTDVSWGKEQWLYP</sequence>
<evidence type="ECO:0000256" key="5">
    <source>
        <dbReference type="NCBIfam" id="TIGR00558"/>
    </source>
</evidence>
<dbReference type="InterPro" id="IPR012349">
    <property type="entry name" value="Split_barrel_FMN-bd"/>
</dbReference>
<dbReference type="KEGG" id="elut:CKA38_03860"/>
<dbReference type="HAMAP" id="MF_01629">
    <property type="entry name" value="PdxH"/>
    <property type="match status" value="1"/>
</dbReference>
<reference evidence="9 10" key="1">
    <citation type="journal article" date="2018" name="Syst. Appl. Microbiol.">
        <title>Ereboglobus luteus gen. nov. sp. nov. from cockroach guts, and new insights into the oxygen relationship of the genera Opitutus and Didymococcus (Verrucomicrobia: Opitutaceae).</title>
        <authorList>
            <person name="Tegtmeier D."/>
            <person name="Belitz A."/>
            <person name="Radek R."/>
            <person name="Heimerl T."/>
            <person name="Brune A."/>
        </authorList>
    </citation>
    <scope>NUCLEOTIDE SEQUENCE [LARGE SCALE GENOMIC DNA]</scope>
    <source>
        <strain evidence="9 10">Ho45</strain>
    </source>
</reference>
<dbReference type="NCBIfam" id="TIGR00558">
    <property type="entry name" value="pdxH"/>
    <property type="match status" value="1"/>
</dbReference>
<dbReference type="PANTHER" id="PTHR10851">
    <property type="entry name" value="PYRIDOXINE-5-PHOSPHATE OXIDASE"/>
    <property type="match status" value="1"/>
</dbReference>
<dbReference type="InterPro" id="IPR000659">
    <property type="entry name" value="Pyridox_Oxase"/>
</dbReference>
<evidence type="ECO:0000256" key="3">
    <source>
        <dbReference type="ARBA" id="ARBA00022643"/>
    </source>
</evidence>
<dbReference type="GO" id="GO:0008615">
    <property type="term" value="P:pyridoxine biosynthetic process"/>
    <property type="evidence" value="ECO:0007669"/>
    <property type="project" value="UniProtKB-UniRule"/>
</dbReference>
<keyword evidence="3 6" id="KW-0288">FMN</keyword>
<dbReference type="Gene3D" id="2.30.110.10">
    <property type="entry name" value="Electron Transport, Fmn-binding Protein, Chain A"/>
    <property type="match status" value="1"/>
</dbReference>
<dbReference type="RefSeq" id="WP_108824309.1">
    <property type="nucleotide sequence ID" value="NZ_CP023004.1"/>
</dbReference>
<dbReference type="Pfam" id="PF01243">
    <property type="entry name" value="PNPOx_N"/>
    <property type="match status" value="1"/>
</dbReference>
<evidence type="ECO:0000256" key="1">
    <source>
        <dbReference type="ARBA" id="ARBA00007301"/>
    </source>
</evidence>
<dbReference type="PANTHER" id="PTHR10851:SF0">
    <property type="entry name" value="PYRIDOXINE-5'-PHOSPHATE OXIDASE"/>
    <property type="match status" value="1"/>
</dbReference>
<evidence type="ECO:0000313" key="10">
    <source>
        <dbReference type="Proteomes" id="UP000244896"/>
    </source>
</evidence>
<evidence type="ECO:0000259" key="7">
    <source>
        <dbReference type="Pfam" id="PF01243"/>
    </source>
</evidence>
<feature type="domain" description="Pyridoxine 5'-phosphate oxidase dimerisation C-terminal" evidence="8">
    <location>
        <begin position="156"/>
        <end position="194"/>
    </location>
</feature>
<evidence type="ECO:0000256" key="4">
    <source>
        <dbReference type="ARBA" id="ARBA00023002"/>
    </source>
</evidence>
<feature type="binding site" evidence="6">
    <location>
        <begin position="45"/>
        <end position="50"/>
    </location>
    <ligand>
        <name>FMN</name>
        <dbReference type="ChEBI" id="CHEBI:58210"/>
    </ligand>
</feature>
<dbReference type="EMBL" id="CP023004">
    <property type="protein sequence ID" value="AWI08500.1"/>
    <property type="molecule type" value="Genomic_DNA"/>
</dbReference>
<evidence type="ECO:0000313" key="9">
    <source>
        <dbReference type="EMBL" id="AWI08500.1"/>
    </source>
</evidence>
<dbReference type="EC" id="1.4.3.5" evidence="5"/>
<gene>
    <name evidence="9" type="primary">pdxH</name>
    <name evidence="9" type="ORF">CKA38_03860</name>
</gene>
<evidence type="ECO:0000256" key="2">
    <source>
        <dbReference type="ARBA" id="ARBA00022630"/>
    </source>
</evidence>
<keyword evidence="10" id="KW-1185">Reference proteome</keyword>
<dbReference type="InterPro" id="IPR011576">
    <property type="entry name" value="Pyridox_Oxase_N"/>
</dbReference>
<dbReference type="Proteomes" id="UP000244896">
    <property type="component" value="Chromosome"/>
</dbReference>